<evidence type="ECO:0000259" key="4">
    <source>
        <dbReference type="PROSITE" id="PS51384"/>
    </source>
</evidence>
<feature type="signal peptide" evidence="3">
    <location>
        <begin position="1"/>
        <end position="23"/>
    </location>
</feature>
<dbReference type="PRINTS" id="PR00466">
    <property type="entry name" value="GP91PHOX"/>
</dbReference>
<dbReference type="InterPro" id="IPR013121">
    <property type="entry name" value="Fe_red_NAD-bd_6"/>
</dbReference>
<dbReference type="PANTHER" id="PTHR11972:SF71">
    <property type="entry name" value="NADPH OXIDASE 1"/>
    <property type="match status" value="1"/>
</dbReference>
<dbReference type="EMBL" id="VZSW01003381">
    <property type="protein sequence ID" value="NXY39290.1"/>
    <property type="molecule type" value="Genomic_DNA"/>
</dbReference>
<dbReference type="FunFam" id="2.40.30.10:FF:000030">
    <property type="entry name" value="cytochrome b-245 heavy chain"/>
    <property type="match status" value="1"/>
</dbReference>
<feature type="non-terminal residue" evidence="5">
    <location>
        <position position="1"/>
    </location>
</feature>
<evidence type="ECO:0000313" key="5">
    <source>
        <dbReference type="EMBL" id="NXY39290.1"/>
    </source>
</evidence>
<protein>
    <submittedName>
        <fullName evidence="5">NOX1 oxidase</fullName>
    </submittedName>
</protein>
<dbReference type="Proteomes" id="UP000572837">
    <property type="component" value="Unassembled WGS sequence"/>
</dbReference>
<accession>A0A7L4JEJ0</accession>
<evidence type="ECO:0000256" key="3">
    <source>
        <dbReference type="SAM" id="SignalP"/>
    </source>
</evidence>
<dbReference type="SUPFAM" id="SSF52343">
    <property type="entry name" value="Ferredoxin reductase-like, C-terminal NADP-linked domain"/>
    <property type="match status" value="1"/>
</dbReference>
<dbReference type="InterPro" id="IPR039261">
    <property type="entry name" value="FNR_nucleotide-bd"/>
</dbReference>
<dbReference type="InterPro" id="IPR013112">
    <property type="entry name" value="FAD-bd_8"/>
</dbReference>
<dbReference type="GO" id="GO:0042554">
    <property type="term" value="P:superoxide anion generation"/>
    <property type="evidence" value="ECO:0007669"/>
    <property type="project" value="TreeGrafter"/>
</dbReference>
<dbReference type="InterPro" id="IPR000778">
    <property type="entry name" value="Cyt_b245_heavy_chain"/>
</dbReference>
<feature type="non-terminal residue" evidence="5">
    <location>
        <position position="294"/>
    </location>
</feature>
<dbReference type="InterPro" id="IPR017927">
    <property type="entry name" value="FAD-bd_FR_type"/>
</dbReference>
<dbReference type="Pfam" id="PF08030">
    <property type="entry name" value="NAD_binding_6"/>
    <property type="match status" value="1"/>
</dbReference>
<dbReference type="Gene3D" id="2.40.30.10">
    <property type="entry name" value="Translation factors"/>
    <property type="match status" value="1"/>
</dbReference>
<dbReference type="CDD" id="cd06186">
    <property type="entry name" value="NOX_Duox_like_FAD_NADP"/>
    <property type="match status" value="1"/>
</dbReference>
<keyword evidence="1" id="KW-0560">Oxidoreductase</keyword>
<evidence type="ECO:0000256" key="2">
    <source>
        <dbReference type="ARBA" id="ARBA00049908"/>
    </source>
</evidence>
<sequence length="294" mass="33784">SWKWVLAPIILYVFERILRVWRAQQKVVVKKVVMHPARVLELQMQKKGFSMEVGQYIFVNCPAISPLEWHPFTLTSAPEEDFFSIHVRAAGDWTERLIDTFQLETPRYAGKGPTGHARDLWRLARVEVDGPFGTASEDVFQYEVAMLVGAGIGVTPFASILKSIWYKFQQGDQTLKTKKIYFYWLCRDTGAFAWFNDLLASLEQKMAESGKADFLTYRLFLTGWNNSIVTQKAFESLFPELPAWHRPGRAVCRSVVGVFLCGPEALAKSLQKSCHQHSSLDPRKVKFYFNKENF</sequence>
<comment type="caution">
    <text evidence="5">The sequence shown here is derived from an EMBL/GenBank/DDBJ whole genome shotgun (WGS) entry which is preliminary data.</text>
</comment>
<dbReference type="Pfam" id="PF08022">
    <property type="entry name" value="FAD_binding_8"/>
    <property type="match status" value="1"/>
</dbReference>
<feature type="domain" description="FAD-binding FR-type" evidence="4">
    <location>
        <begin position="19"/>
        <end position="138"/>
    </location>
</feature>
<dbReference type="InterPro" id="IPR050369">
    <property type="entry name" value="RBOH/FRE"/>
</dbReference>
<dbReference type="GO" id="GO:0043020">
    <property type="term" value="C:NADPH oxidase complex"/>
    <property type="evidence" value="ECO:0007669"/>
    <property type="project" value="TreeGrafter"/>
</dbReference>
<feature type="chain" id="PRO_5029612265" evidence="3">
    <location>
        <begin position="24"/>
        <end position="294"/>
    </location>
</feature>
<dbReference type="PANTHER" id="PTHR11972">
    <property type="entry name" value="NADPH OXIDASE"/>
    <property type="match status" value="1"/>
</dbReference>
<proteinExistence type="predicted"/>
<reference evidence="5 6" key="1">
    <citation type="submission" date="2020-02" db="EMBL/GenBank/DDBJ databases">
        <title>Bird 10,000 Genomes (B10K) Project - Family phase.</title>
        <authorList>
            <person name="Zhang G."/>
        </authorList>
    </citation>
    <scope>NUCLEOTIDE SEQUENCE [LARGE SCALE GENOMIC DNA]</scope>
    <source>
        <strain evidence="5">B10K-IZ-033-81</strain>
        <tissue evidence="5">Muscle</tissue>
    </source>
</reference>
<comment type="catalytic activity">
    <reaction evidence="2">
        <text>NADPH + 2 O2 = 2 superoxide + NADP(+) + H(+)</text>
        <dbReference type="Rhea" id="RHEA:63180"/>
        <dbReference type="ChEBI" id="CHEBI:15378"/>
        <dbReference type="ChEBI" id="CHEBI:15379"/>
        <dbReference type="ChEBI" id="CHEBI:18421"/>
        <dbReference type="ChEBI" id="CHEBI:57783"/>
        <dbReference type="ChEBI" id="CHEBI:58349"/>
    </reaction>
</comment>
<evidence type="ECO:0000313" key="6">
    <source>
        <dbReference type="Proteomes" id="UP000572837"/>
    </source>
</evidence>
<keyword evidence="3" id="KW-0732">Signal</keyword>
<dbReference type="Gene3D" id="3.40.50.80">
    <property type="entry name" value="Nucleotide-binding domain of ferredoxin-NADP reductase (FNR) module"/>
    <property type="match status" value="1"/>
</dbReference>
<dbReference type="PROSITE" id="PS51384">
    <property type="entry name" value="FAD_FR"/>
    <property type="match status" value="1"/>
</dbReference>
<name>A0A7L4JEJ0_9PASS</name>
<dbReference type="AlphaFoldDB" id="A0A7L4JEJ0"/>
<dbReference type="InterPro" id="IPR017938">
    <property type="entry name" value="Riboflavin_synthase-like_b-brl"/>
</dbReference>
<dbReference type="GO" id="GO:0016175">
    <property type="term" value="F:superoxide-generating NAD(P)H oxidase activity"/>
    <property type="evidence" value="ECO:0007669"/>
    <property type="project" value="TreeGrafter"/>
</dbReference>
<dbReference type="SUPFAM" id="SSF63380">
    <property type="entry name" value="Riboflavin synthase domain-like"/>
    <property type="match status" value="1"/>
</dbReference>
<gene>
    <name evidence="5" type="primary">Nox1</name>
    <name evidence="5" type="ORF">PORRUF_R02571</name>
</gene>
<evidence type="ECO:0000256" key="1">
    <source>
        <dbReference type="ARBA" id="ARBA00023002"/>
    </source>
</evidence>
<dbReference type="GO" id="GO:0006952">
    <property type="term" value="P:defense response"/>
    <property type="evidence" value="ECO:0007669"/>
    <property type="project" value="TreeGrafter"/>
</dbReference>
<organism evidence="5 6">
    <name type="scientific">Pomatorhinus ruficollis</name>
    <name type="common">streak-breasted scimitar babbler</name>
    <dbReference type="NCBI Taxonomy" id="932028"/>
    <lineage>
        <taxon>Eukaryota</taxon>
        <taxon>Metazoa</taxon>
        <taxon>Chordata</taxon>
        <taxon>Craniata</taxon>
        <taxon>Vertebrata</taxon>
        <taxon>Euteleostomi</taxon>
        <taxon>Archelosauria</taxon>
        <taxon>Archosauria</taxon>
        <taxon>Dinosauria</taxon>
        <taxon>Saurischia</taxon>
        <taxon>Theropoda</taxon>
        <taxon>Coelurosauria</taxon>
        <taxon>Aves</taxon>
        <taxon>Neognathae</taxon>
        <taxon>Neoaves</taxon>
        <taxon>Telluraves</taxon>
        <taxon>Australaves</taxon>
        <taxon>Passeriformes</taxon>
        <taxon>Sylvioidea</taxon>
        <taxon>Timaliidae</taxon>
        <taxon>Pomatorhinus</taxon>
    </lineage>
</organism>
<keyword evidence="6" id="KW-1185">Reference proteome</keyword>